<evidence type="ECO:0000256" key="1">
    <source>
        <dbReference type="ARBA" id="ARBA00000707"/>
    </source>
</evidence>
<dbReference type="STRING" id="6573.A0A210R603"/>
<dbReference type="SUPFAM" id="SSF54001">
    <property type="entry name" value="Cysteine proteinases"/>
    <property type="match status" value="1"/>
</dbReference>
<dbReference type="EC" id="3.4.19.12" evidence="3"/>
<comment type="caution">
    <text evidence="14">The sequence shown here is derived from an EMBL/GenBank/DDBJ whole genome shotgun (WGS) entry which is preliminary data.</text>
</comment>
<dbReference type="PANTHER" id="PTHR24006:SF758">
    <property type="entry name" value="UBIQUITIN CARBOXYL-TERMINAL HYDROLASE 36"/>
    <property type="match status" value="1"/>
</dbReference>
<comment type="similarity">
    <text evidence="2">Belongs to the peptidase C19 family.</text>
</comment>
<evidence type="ECO:0000256" key="3">
    <source>
        <dbReference type="ARBA" id="ARBA00012759"/>
    </source>
</evidence>
<dbReference type="PANTHER" id="PTHR24006">
    <property type="entry name" value="UBIQUITIN CARBOXYL-TERMINAL HYDROLASE"/>
    <property type="match status" value="1"/>
</dbReference>
<dbReference type="InterPro" id="IPR001394">
    <property type="entry name" value="Peptidase_C19_UCH"/>
</dbReference>
<dbReference type="OrthoDB" id="6157967at2759"/>
<feature type="domain" description="USP" evidence="13">
    <location>
        <begin position="300"/>
        <end position="513"/>
    </location>
</feature>
<evidence type="ECO:0000256" key="8">
    <source>
        <dbReference type="ARBA" id="ARBA00039432"/>
    </source>
</evidence>
<dbReference type="InterPro" id="IPR038765">
    <property type="entry name" value="Papain-like_cys_pep_sf"/>
</dbReference>
<sequence>MDVMSSFKAAAPQEDGIVVDKESNMCHIATTRLKKTPRSLKLRKRRLVASKRHGVGAEKRRQYHTRKGVEDLLGVSCENMITTEEGVDLLAELHTEDPPCNESTTKPTMLLEKFKGFVSTLTAATLERYTMSASSLSSCDLNMSNRIGGVVLSEYCDSSMDTADLLMSLQSALPPTQLQLPDEVIFTLVCLILDQMEQNGDIQIFQEKHPKQLEKESAEAFRGLIECLKDMKSKAPVPLEPVSEPSMQVSEPSVPVSVSAVVSFGHQAKRKKKNVTFSKEAIQKKRIVISEDKTSAFPGGGLQNLPGQNLCFADSLLQCLRLKDFHKILLQHTCSELGCFICQLRNFIEEGPLSTEVLCGNMKEICFARDGSGETAAQDIFYGLQKSTVKCSSCQQMSTNLERYTDISVSIQKAESINQALKEHFAEENVDFVCARCKNKTMAIKDTKLLTIPKNVVIQLKRFSSARRKINKRMQIQTEILLRNYTADEVVSRAVFLSDLKLDLVADDNYFHQ</sequence>
<dbReference type="GO" id="GO:0004843">
    <property type="term" value="F:cysteine-type deubiquitinase activity"/>
    <property type="evidence" value="ECO:0007669"/>
    <property type="project" value="UniProtKB-EC"/>
</dbReference>
<proteinExistence type="inferred from homology"/>
<evidence type="ECO:0000256" key="4">
    <source>
        <dbReference type="ARBA" id="ARBA00022670"/>
    </source>
</evidence>
<evidence type="ECO:0000256" key="7">
    <source>
        <dbReference type="ARBA" id="ARBA00022807"/>
    </source>
</evidence>
<dbReference type="GO" id="GO:0016579">
    <property type="term" value="P:protein deubiquitination"/>
    <property type="evidence" value="ECO:0007669"/>
    <property type="project" value="InterPro"/>
</dbReference>
<dbReference type="InterPro" id="IPR050164">
    <property type="entry name" value="Peptidase_C19"/>
</dbReference>
<evidence type="ECO:0000259" key="13">
    <source>
        <dbReference type="PROSITE" id="PS50235"/>
    </source>
</evidence>
<evidence type="ECO:0000256" key="10">
    <source>
        <dbReference type="ARBA" id="ARBA00042154"/>
    </source>
</evidence>
<dbReference type="Pfam" id="PF00443">
    <property type="entry name" value="UCH"/>
    <property type="match status" value="1"/>
</dbReference>
<dbReference type="GO" id="GO:0042981">
    <property type="term" value="P:regulation of apoptotic process"/>
    <property type="evidence" value="ECO:0007669"/>
    <property type="project" value="TreeGrafter"/>
</dbReference>
<keyword evidence="6 14" id="KW-0378">Hydrolase</keyword>
<protein>
    <recommendedName>
        <fullName evidence="8">Ubiquitin carboxyl-terminal hydrolase 36</fullName>
        <ecNumber evidence="3">3.4.19.12</ecNumber>
    </recommendedName>
    <alternativeName>
        <fullName evidence="11">Deubiquitinating enzyme 36</fullName>
    </alternativeName>
    <alternativeName>
        <fullName evidence="10">Protein scrawny</fullName>
    </alternativeName>
    <alternativeName>
        <fullName evidence="9">Ubiquitin thioesterase 36</fullName>
    </alternativeName>
    <alternativeName>
        <fullName evidence="12">Ubiquitin-specific-processing protease 36</fullName>
    </alternativeName>
</protein>
<dbReference type="AlphaFoldDB" id="A0A210R603"/>
<gene>
    <name evidence="14" type="ORF">KP79_PYT13786</name>
</gene>
<dbReference type="PROSITE" id="PS50235">
    <property type="entry name" value="USP_3"/>
    <property type="match status" value="1"/>
</dbReference>
<evidence type="ECO:0000256" key="2">
    <source>
        <dbReference type="ARBA" id="ARBA00009085"/>
    </source>
</evidence>
<evidence type="ECO:0000256" key="11">
    <source>
        <dbReference type="ARBA" id="ARBA00042420"/>
    </source>
</evidence>
<accession>A0A210R603</accession>
<dbReference type="Proteomes" id="UP000242188">
    <property type="component" value="Unassembled WGS sequence"/>
</dbReference>
<evidence type="ECO:0000256" key="6">
    <source>
        <dbReference type="ARBA" id="ARBA00022801"/>
    </source>
</evidence>
<keyword evidence="7" id="KW-0788">Thiol protease</keyword>
<evidence type="ECO:0000313" key="15">
    <source>
        <dbReference type="Proteomes" id="UP000242188"/>
    </source>
</evidence>
<evidence type="ECO:0000256" key="5">
    <source>
        <dbReference type="ARBA" id="ARBA00022786"/>
    </source>
</evidence>
<evidence type="ECO:0000313" key="14">
    <source>
        <dbReference type="EMBL" id="OWF56479.1"/>
    </source>
</evidence>
<keyword evidence="15" id="KW-1185">Reference proteome</keyword>
<evidence type="ECO:0000256" key="12">
    <source>
        <dbReference type="ARBA" id="ARBA00043009"/>
    </source>
</evidence>
<dbReference type="Gene3D" id="3.90.70.10">
    <property type="entry name" value="Cysteine proteinases"/>
    <property type="match status" value="1"/>
</dbReference>
<evidence type="ECO:0000256" key="9">
    <source>
        <dbReference type="ARBA" id="ARBA00041300"/>
    </source>
</evidence>
<dbReference type="GO" id="GO:0005829">
    <property type="term" value="C:cytosol"/>
    <property type="evidence" value="ECO:0007669"/>
    <property type="project" value="TreeGrafter"/>
</dbReference>
<dbReference type="GO" id="GO:0005634">
    <property type="term" value="C:nucleus"/>
    <property type="evidence" value="ECO:0007669"/>
    <property type="project" value="TreeGrafter"/>
</dbReference>
<organism evidence="14 15">
    <name type="scientific">Mizuhopecten yessoensis</name>
    <name type="common">Japanese scallop</name>
    <name type="synonym">Patinopecten yessoensis</name>
    <dbReference type="NCBI Taxonomy" id="6573"/>
    <lineage>
        <taxon>Eukaryota</taxon>
        <taxon>Metazoa</taxon>
        <taxon>Spiralia</taxon>
        <taxon>Lophotrochozoa</taxon>
        <taxon>Mollusca</taxon>
        <taxon>Bivalvia</taxon>
        <taxon>Autobranchia</taxon>
        <taxon>Pteriomorphia</taxon>
        <taxon>Pectinida</taxon>
        <taxon>Pectinoidea</taxon>
        <taxon>Pectinidae</taxon>
        <taxon>Mizuhopecten</taxon>
    </lineage>
</organism>
<dbReference type="InterPro" id="IPR028889">
    <property type="entry name" value="USP"/>
</dbReference>
<reference evidence="14 15" key="1">
    <citation type="journal article" date="2017" name="Nat. Ecol. Evol.">
        <title>Scallop genome provides insights into evolution of bilaterian karyotype and development.</title>
        <authorList>
            <person name="Wang S."/>
            <person name="Zhang J."/>
            <person name="Jiao W."/>
            <person name="Li J."/>
            <person name="Xun X."/>
            <person name="Sun Y."/>
            <person name="Guo X."/>
            <person name="Huan P."/>
            <person name="Dong B."/>
            <person name="Zhang L."/>
            <person name="Hu X."/>
            <person name="Sun X."/>
            <person name="Wang J."/>
            <person name="Zhao C."/>
            <person name="Wang Y."/>
            <person name="Wang D."/>
            <person name="Huang X."/>
            <person name="Wang R."/>
            <person name="Lv J."/>
            <person name="Li Y."/>
            <person name="Zhang Z."/>
            <person name="Liu B."/>
            <person name="Lu W."/>
            <person name="Hui Y."/>
            <person name="Liang J."/>
            <person name="Zhou Z."/>
            <person name="Hou R."/>
            <person name="Li X."/>
            <person name="Liu Y."/>
            <person name="Li H."/>
            <person name="Ning X."/>
            <person name="Lin Y."/>
            <person name="Zhao L."/>
            <person name="Xing Q."/>
            <person name="Dou J."/>
            <person name="Li Y."/>
            <person name="Mao J."/>
            <person name="Guo H."/>
            <person name="Dou H."/>
            <person name="Li T."/>
            <person name="Mu C."/>
            <person name="Jiang W."/>
            <person name="Fu Q."/>
            <person name="Fu X."/>
            <person name="Miao Y."/>
            <person name="Liu J."/>
            <person name="Yu Q."/>
            <person name="Li R."/>
            <person name="Liao H."/>
            <person name="Li X."/>
            <person name="Kong Y."/>
            <person name="Jiang Z."/>
            <person name="Chourrout D."/>
            <person name="Li R."/>
            <person name="Bao Z."/>
        </authorList>
    </citation>
    <scope>NUCLEOTIDE SEQUENCE [LARGE SCALE GENOMIC DNA]</scope>
    <source>
        <strain evidence="14 15">PY_sf001</strain>
    </source>
</reference>
<name>A0A210R603_MIZYE</name>
<comment type="catalytic activity">
    <reaction evidence="1">
        <text>Thiol-dependent hydrolysis of ester, thioester, amide, peptide and isopeptide bonds formed by the C-terminal Gly of ubiquitin (a 76-residue protein attached to proteins as an intracellular targeting signal).</text>
        <dbReference type="EC" id="3.4.19.12"/>
    </reaction>
</comment>
<keyword evidence="5" id="KW-0833">Ubl conjugation pathway</keyword>
<dbReference type="GO" id="GO:0006508">
    <property type="term" value="P:proteolysis"/>
    <property type="evidence" value="ECO:0007669"/>
    <property type="project" value="UniProtKB-KW"/>
</dbReference>
<dbReference type="EMBL" id="NEDP02000186">
    <property type="protein sequence ID" value="OWF56479.1"/>
    <property type="molecule type" value="Genomic_DNA"/>
</dbReference>
<keyword evidence="4" id="KW-0645">Protease</keyword>